<feature type="signal peptide" evidence="8">
    <location>
        <begin position="1"/>
        <end position="20"/>
    </location>
</feature>
<keyword evidence="4 7" id="KW-0378">Hydrolase</keyword>
<dbReference type="PANTHER" id="PTHR11804:SF84">
    <property type="entry name" value="SACCHAROLYSIN"/>
    <property type="match status" value="1"/>
</dbReference>
<evidence type="ECO:0000256" key="5">
    <source>
        <dbReference type="ARBA" id="ARBA00022833"/>
    </source>
</evidence>
<comment type="similarity">
    <text evidence="1 7">Belongs to the peptidase M3 family.</text>
</comment>
<proteinExistence type="inferred from homology"/>
<evidence type="ECO:0000256" key="8">
    <source>
        <dbReference type="SAM" id="SignalP"/>
    </source>
</evidence>
<evidence type="ECO:0000259" key="9">
    <source>
        <dbReference type="Pfam" id="PF01432"/>
    </source>
</evidence>
<evidence type="ECO:0000256" key="3">
    <source>
        <dbReference type="ARBA" id="ARBA00022723"/>
    </source>
</evidence>
<evidence type="ECO:0000256" key="6">
    <source>
        <dbReference type="ARBA" id="ARBA00023049"/>
    </source>
</evidence>
<name>A0A9W4UVQ4_9PLEO</name>
<dbReference type="InterPro" id="IPR024080">
    <property type="entry name" value="Neurolysin/TOP_N"/>
</dbReference>
<accession>A0A9W4UVQ4</accession>
<reference evidence="10" key="1">
    <citation type="submission" date="2023-01" db="EMBL/GenBank/DDBJ databases">
        <authorList>
            <person name="Van Ghelder C."/>
            <person name="Rancurel C."/>
        </authorList>
    </citation>
    <scope>NUCLEOTIDE SEQUENCE</scope>
    <source>
        <strain evidence="10">CNCM I-4278</strain>
    </source>
</reference>
<evidence type="ECO:0000256" key="7">
    <source>
        <dbReference type="RuleBase" id="RU003435"/>
    </source>
</evidence>
<dbReference type="Gene3D" id="3.40.390.10">
    <property type="entry name" value="Collagenase (Catalytic Domain)"/>
    <property type="match status" value="1"/>
</dbReference>
<evidence type="ECO:0000256" key="2">
    <source>
        <dbReference type="ARBA" id="ARBA00022670"/>
    </source>
</evidence>
<dbReference type="GO" id="GO:0004222">
    <property type="term" value="F:metalloendopeptidase activity"/>
    <property type="evidence" value="ECO:0007669"/>
    <property type="project" value="InterPro"/>
</dbReference>
<evidence type="ECO:0000256" key="4">
    <source>
        <dbReference type="ARBA" id="ARBA00022801"/>
    </source>
</evidence>
<dbReference type="InterPro" id="IPR001567">
    <property type="entry name" value="Pept_M3A_M3B_dom"/>
</dbReference>
<keyword evidence="6 7" id="KW-0482">Metalloprotease</keyword>
<dbReference type="Gene3D" id="1.10.1370.10">
    <property type="entry name" value="Neurolysin, domain 3"/>
    <property type="match status" value="1"/>
</dbReference>
<dbReference type="Proteomes" id="UP001152607">
    <property type="component" value="Unassembled WGS sequence"/>
</dbReference>
<keyword evidence="8" id="KW-0732">Signal</keyword>
<dbReference type="Gene3D" id="1.20.1050.40">
    <property type="entry name" value="Endopeptidase. Chain P, domain 1"/>
    <property type="match status" value="1"/>
</dbReference>
<dbReference type="GO" id="GO:0006518">
    <property type="term" value="P:peptide metabolic process"/>
    <property type="evidence" value="ECO:0007669"/>
    <property type="project" value="TreeGrafter"/>
</dbReference>
<feature type="chain" id="PRO_5040771143" description="Peptidase M3A/M3B catalytic domain-containing protein" evidence="8">
    <location>
        <begin position="21"/>
        <end position="745"/>
    </location>
</feature>
<dbReference type="AlphaFoldDB" id="A0A9W4UVQ4"/>
<dbReference type="PANTHER" id="PTHR11804">
    <property type="entry name" value="PROTEASE M3 THIMET OLIGOPEPTIDASE-RELATED"/>
    <property type="match status" value="1"/>
</dbReference>
<dbReference type="EMBL" id="CAOQHR010000012">
    <property type="protein sequence ID" value="CAI6342042.1"/>
    <property type="molecule type" value="Genomic_DNA"/>
</dbReference>
<evidence type="ECO:0000313" key="11">
    <source>
        <dbReference type="Proteomes" id="UP001152607"/>
    </source>
</evidence>
<organism evidence="10 11">
    <name type="scientific">Periconia digitata</name>
    <dbReference type="NCBI Taxonomy" id="1303443"/>
    <lineage>
        <taxon>Eukaryota</taxon>
        <taxon>Fungi</taxon>
        <taxon>Dikarya</taxon>
        <taxon>Ascomycota</taxon>
        <taxon>Pezizomycotina</taxon>
        <taxon>Dothideomycetes</taxon>
        <taxon>Pleosporomycetidae</taxon>
        <taxon>Pleosporales</taxon>
        <taxon>Massarineae</taxon>
        <taxon>Periconiaceae</taxon>
        <taxon>Periconia</taxon>
    </lineage>
</organism>
<dbReference type="InterPro" id="IPR045090">
    <property type="entry name" value="Pept_M3A_M3B"/>
</dbReference>
<gene>
    <name evidence="10" type="ORF">PDIGIT_LOCUS15244</name>
</gene>
<feature type="domain" description="Peptidase M3A/M3B catalytic" evidence="9">
    <location>
        <begin position="272"/>
        <end position="743"/>
    </location>
</feature>
<comment type="caution">
    <text evidence="10">The sequence shown here is derived from an EMBL/GenBank/DDBJ whole genome shotgun (WGS) entry which is preliminary data.</text>
</comment>
<keyword evidence="3 7" id="KW-0479">Metal-binding</keyword>
<dbReference type="InterPro" id="IPR024077">
    <property type="entry name" value="Neurolysin/TOP_dom2"/>
</dbReference>
<evidence type="ECO:0000256" key="1">
    <source>
        <dbReference type="ARBA" id="ARBA00006040"/>
    </source>
</evidence>
<dbReference type="GO" id="GO:0046872">
    <property type="term" value="F:metal ion binding"/>
    <property type="evidence" value="ECO:0007669"/>
    <property type="project" value="UniProtKB-UniRule"/>
</dbReference>
<dbReference type="Pfam" id="PF01432">
    <property type="entry name" value="Peptidase_M3"/>
    <property type="match status" value="1"/>
</dbReference>
<dbReference type="GO" id="GO:0005758">
    <property type="term" value="C:mitochondrial intermembrane space"/>
    <property type="evidence" value="ECO:0007669"/>
    <property type="project" value="TreeGrafter"/>
</dbReference>
<comment type="cofactor">
    <cofactor evidence="7">
        <name>Zn(2+)</name>
        <dbReference type="ChEBI" id="CHEBI:29105"/>
    </cofactor>
    <text evidence="7">Binds 1 zinc ion.</text>
</comment>
<protein>
    <recommendedName>
        <fullName evidence="9">Peptidase M3A/M3B catalytic domain-containing protein</fullName>
    </recommendedName>
</protein>
<keyword evidence="11" id="KW-1185">Reference proteome</keyword>
<keyword evidence="2 7" id="KW-0645">Protease</keyword>
<dbReference type="GO" id="GO:0006508">
    <property type="term" value="P:proteolysis"/>
    <property type="evidence" value="ECO:0007669"/>
    <property type="project" value="UniProtKB-KW"/>
</dbReference>
<dbReference type="CDD" id="cd06455">
    <property type="entry name" value="M3A_TOP"/>
    <property type="match status" value="1"/>
</dbReference>
<keyword evidence="5 7" id="KW-0862">Zinc</keyword>
<dbReference type="InterPro" id="IPR024079">
    <property type="entry name" value="MetalloPept_cat_dom_sf"/>
</dbReference>
<sequence length="745" mass="83476">MASLGQLSLALLLFTPTAFAAVAKPPTPAGQDYAPRFVYKSKRQATADLTRPPQSPPVFNDTVDSLKMDAPGLCNQTKAVLDKLAASVSPLNATFANTYGPILEDEHDVLTKMYIQQFYASVSADSALRDASSEAASIQSNCALESGTRDDIFKLVESVYNSLNTTQGINGTIDAQDRYLVDKDYKGYLRNGLALEGSQREQFKAARSRITTLQLQFDQNYSGDTSVIWLSPAELEGLPEDHINSLAKGTGENEGKVALTFKAPDVTPALALVKNPDVRRRIYIARDTRVLQNVPLMKEAIVKRDEAARMLGYEHHAALNLENKMAHDVATVQPFLEGLRDRLYDRGQEEIAGMNELKKKDHEARNLTYDGNFYYWDRDYYNNIIVETEYAVDQVKVSEYFPLDRTITAMLQIFESLFSMHFVQLSTADLAALSPSGNAEEMTWHEDVIAFAVWEGDNSGFVGYLYMDLYPRDGKYSHFAEFTLQPGFQKSDGKSRHYPVAALVCNFPKPQGSNPALMTHDDVVTFFHELGHGIHELSGRTKWARLSGTSTARDFVEAPSQMLENWMWTNLTLSQLSSHYKTNESMPTELMDALISTKHVMEGLLTLRQIAFGLFDMKIHTPASHEEAEALDMSLEYSRSMRNTTGLKGPEDQGEPENWSSGEATFGHLMGGYDAGYYGYLWSQVYSTDMFYTAFKTDPMNPATGNKYRHMVLEKGGSQDEFQTLEEFLGRPPNSEAFYKELGLE</sequence>
<dbReference type="FunFam" id="3.40.390.10:FF:000006">
    <property type="entry name" value="Thimet oligopeptidase 1"/>
    <property type="match status" value="1"/>
</dbReference>
<evidence type="ECO:0000313" key="10">
    <source>
        <dbReference type="EMBL" id="CAI6342042.1"/>
    </source>
</evidence>
<dbReference type="OrthoDB" id="534666at2759"/>
<dbReference type="SUPFAM" id="SSF55486">
    <property type="entry name" value="Metalloproteases ('zincins'), catalytic domain"/>
    <property type="match status" value="1"/>
</dbReference>